<name>A0ACB9R2P0_9MYRT</name>
<evidence type="ECO:0000313" key="1">
    <source>
        <dbReference type="EMBL" id="KAI4373165.1"/>
    </source>
</evidence>
<accession>A0ACB9R2P0</accession>
<evidence type="ECO:0000313" key="2">
    <source>
        <dbReference type="Proteomes" id="UP001057402"/>
    </source>
</evidence>
<dbReference type="EMBL" id="CM042883">
    <property type="protein sequence ID" value="KAI4373165.1"/>
    <property type="molecule type" value="Genomic_DNA"/>
</dbReference>
<gene>
    <name evidence="1" type="ORF">MLD38_011323</name>
</gene>
<organism evidence="1 2">
    <name type="scientific">Melastoma candidum</name>
    <dbReference type="NCBI Taxonomy" id="119954"/>
    <lineage>
        <taxon>Eukaryota</taxon>
        <taxon>Viridiplantae</taxon>
        <taxon>Streptophyta</taxon>
        <taxon>Embryophyta</taxon>
        <taxon>Tracheophyta</taxon>
        <taxon>Spermatophyta</taxon>
        <taxon>Magnoliopsida</taxon>
        <taxon>eudicotyledons</taxon>
        <taxon>Gunneridae</taxon>
        <taxon>Pentapetalae</taxon>
        <taxon>rosids</taxon>
        <taxon>malvids</taxon>
        <taxon>Myrtales</taxon>
        <taxon>Melastomataceae</taxon>
        <taxon>Melastomatoideae</taxon>
        <taxon>Melastomateae</taxon>
        <taxon>Melastoma</taxon>
    </lineage>
</organism>
<reference evidence="2" key="1">
    <citation type="journal article" date="2023" name="Front. Plant Sci.">
        <title>Chromosomal-level genome assembly of Melastoma candidum provides insights into trichome evolution.</title>
        <authorList>
            <person name="Zhong Y."/>
            <person name="Wu W."/>
            <person name="Sun C."/>
            <person name="Zou P."/>
            <person name="Liu Y."/>
            <person name="Dai S."/>
            <person name="Zhou R."/>
        </authorList>
    </citation>
    <scope>NUCLEOTIDE SEQUENCE [LARGE SCALE GENOMIC DNA]</scope>
</reference>
<proteinExistence type="predicted"/>
<keyword evidence="2" id="KW-1185">Reference proteome</keyword>
<comment type="caution">
    <text evidence="1">The sequence shown here is derived from an EMBL/GenBank/DDBJ whole genome shotgun (WGS) entry which is preliminary data.</text>
</comment>
<sequence length="317" mass="35960">MEVRRWIEGDETAKEMLERVFTQRSSLALPPPLHRIPLRSGDVVEIAGPSPSAKTQILLQAAVSCVLPKEWKGTYYGGLGQTVLYIDLDSKFDVHRLLQMLKHRIVGANGHSSSGCDEEIINMCMKRFFYTCCYDSFELLATLKTLHYRLQRENLALENHGHVIMMDSIGAFHWMDRACTSFVLEGYNRKSISFQNVMVIVVGELRKLLSVHSMVVICTKTANLGNYVDDRNFGKRSAPDNPDSLRDIGNGRRPVFREYMPSIWQSLVTHRIFVQALGDQVAVRKHRDGMVYSLEWSLPCLSFSDKFVVTDAGIALV</sequence>
<protein>
    <submittedName>
        <fullName evidence="1">Uncharacterized protein</fullName>
    </submittedName>
</protein>
<dbReference type="Proteomes" id="UP001057402">
    <property type="component" value="Chromosome 4"/>
</dbReference>